<comment type="cofactor">
    <cofactor evidence="1">
        <name>FMN</name>
        <dbReference type="ChEBI" id="CHEBI:58210"/>
    </cofactor>
</comment>
<name>A0ABP9YX09_9FUNG</name>
<comment type="similarity">
    <text evidence="9">Belongs to the Dus family. Dus1 subfamily.</text>
</comment>
<evidence type="ECO:0000256" key="13">
    <source>
        <dbReference type="ARBA" id="ARBA00048342"/>
    </source>
</evidence>
<dbReference type="PANTHER" id="PTHR11082:SF5">
    <property type="entry name" value="TRNA-DIHYDROURIDINE(16_17) SYNTHASE [NAD(P)(+)]-LIKE"/>
    <property type="match status" value="1"/>
</dbReference>
<dbReference type="CDD" id="cd02801">
    <property type="entry name" value="DUS_like_FMN"/>
    <property type="match status" value="1"/>
</dbReference>
<keyword evidence="19" id="KW-1185">Reference proteome</keyword>
<evidence type="ECO:0000256" key="4">
    <source>
        <dbReference type="ARBA" id="ARBA00022664"/>
    </source>
</evidence>
<comment type="catalytic activity">
    <reaction evidence="12">
        <text>5,6-dihydrouridine(16) in tRNA + NADP(+) = uridine(16) in tRNA + NADPH + H(+)</text>
        <dbReference type="Rhea" id="RHEA:53376"/>
        <dbReference type="Rhea" id="RHEA-COMP:13543"/>
        <dbReference type="Rhea" id="RHEA-COMP:13544"/>
        <dbReference type="ChEBI" id="CHEBI:15378"/>
        <dbReference type="ChEBI" id="CHEBI:57783"/>
        <dbReference type="ChEBI" id="CHEBI:58349"/>
        <dbReference type="ChEBI" id="CHEBI:65315"/>
        <dbReference type="ChEBI" id="CHEBI:74443"/>
        <dbReference type="EC" id="1.3.1.88"/>
    </reaction>
    <physiologicalReaction direction="right-to-left" evidence="12">
        <dbReference type="Rhea" id="RHEA:53378"/>
    </physiologicalReaction>
</comment>
<sequence>MQRTIQKKSLCQFIRYHSTNRKLEGYEFYNKILGSPKYIVGPMVEQSELAWRILSRRYDAHLCYTPMFHSRLFSDPINGAKYRSEQWTTNAEDRPLIVQFCANDPETLLTAAKYVEHECDAVDLNLGCPQYIAKKGRYGSFLQEDWETIYKLISTLHKELIVPVTAKIRVFESVEKTIEYAKMIESAGAQMLVVHGRVREQKGHHTGLADWTKIKAVKEAVNIPVIANGNILYHDDLQHCLEQTGADGIMSAEGHLFNPALFTPVSLPPMTYDIAQEYLEICKQLKPITRPVIIKSHLFKIFHASFPVHTDLRDRLGVCFELDEMVRITNELTDRLKKEQQAAVKEETVVVNDDNIRTYAPWRCQSLFRSKLNVDHQQEKNDSRRERAIEALRAKKAKAIKL</sequence>
<evidence type="ECO:0000256" key="15">
    <source>
        <dbReference type="ARBA" id="ARBA00049447"/>
    </source>
</evidence>
<comment type="catalytic activity">
    <reaction evidence="15">
        <text>a 5,6-dihydrouridine in mRNA + NADP(+) = a uridine in mRNA + NADPH + H(+)</text>
        <dbReference type="Rhea" id="RHEA:69855"/>
        <dbReference type="Rhea" id="RHEA-COMP:14658"/>
        <dbReference type="Rhea" id="RHEA-COMP:17789"/>
        <dbReference type="ChEBI" id="CHEBI:15378"/>
        <dbReference type="ChEBI" id="CHEBI:57783"/>
        <dbReference type="ChEBI" id="CHEBI:58349"/>
        <dbReference type="ChEBI" id="CHEBI:65315"/>
        <dbReference type="ChEBI" id="CHEBI:74443"/>
    </reaction>
    <physiologicalReaction direction="right-to-left" evidence="15">
        <dbReference type="Rhea" id="RHEA:69857"/>
    </physiologicalReaction>
</comment>
<dbReference type="Pfam" id="PF01207">
    <property type="entry name" value="Dus"/>
    <property type="match status" value="1"/>
</dbReference>
<dbReference type="SUPFAM" id="SSF51395">
    <property type="entry name" value="FMN-linked oxidoreductases"/>
    <property type="match status" value="1"/>
</dbReference>
<dbReference type="Gene3D" id="3.20.20.70">
    <property type="entry name" value="Aldolase class I"/>
    <property type="match status" value="1"/>
</dbReference>
<evidence type="ECO:0000256" key="7">
    <source>
        <dbReference type="ARBA" id="ARBA00023002"/>
    </source>
</evidence>
<gene>
    <name evidence="18" type="ORF">MFLAVUS_004817</name>
</gene>
<comment type="catalytic activity">
    <reaction evidence="14">
        <text>5,6-dihydrouridine(16) in tRNA + NAD(+) = uridine(16) in tRNA + NADH + H(+)</text>
        <dbReference type="Rhea" id="RHEA:53380"/>
        <dbReference type="Rhea" id="RHEA-COMP:13543"/>
        <dbReference type="Rhea" id="RHEA-COMP:13544"/>
        <dbReference type="ChEBI" id="CHEBI:15378"/>
        <dbReference type="ChEBI" id="CHEBI:57540"/>
        <dbReference type="ChEBI" id="CHEBI:57945"/>
        <dbReference type="ChEBI" id="CHEBI:65315"/>
        <dbReference type="ChEBI" id="CHEBI:74443"/>
        <dbReference type="EC" id="1.3.1.88"/>
    </reaction>
    <physiologicalReaction direction="right-to-left" evidence="14">
        <dbReference type="Rhea" id="RHEA:53382"/>
    </physiologicalReaction>
</comment>
<feature type="domain" description="DUS-like FMN-binding" evidence="17">
    <location>
        <begin position="40"/>
        <end position="272"/>
    </location>
</feature>
<evidence type="ECO:0000256" key="12">
    <source>
        <dbReference type="ARBA" id="ARBA00047652"/>
    </source>
</evidence>
<protein>
    <recommendedName>
        <fullName evidence="10">tRNA-dihydrouridine(16/17) synthase [NAD(P)(+)]</fullName>
        <ecNumber evidence="10">1.3.1.88</ecNumber>
    </recommendedName>
</protein>
<evidence type="ECO:0000259" key="17">
    <source>
        <dbReference type="Pfam" id="PF01207"/>
    </source>
</evidence>
<dbReference type="PANTHER" id="PTHR11082">
    <property type="entry name" value="TRNA-DIHYDROURIDINE SYNTHASE"/>
    <property type="match status" value="1"/>
</dbReference>
<evidence type="ECO:0000256" key="5">
    <source>
        <dbReference type="ARBA" id="ARBA00022694"/>
    </source>
</evidence>
<organism evidence="18 19">
    <name type="scientific">Mucor flavus</name>
    <dbReference type="NCBI Taxonomy" id="439312"/>
    <lineage>
        <taxon>Eukaryota</taxon>
        <taxon>Fungi</taxon>
        <taxon>Fungi incertae sedis</taxon>
        <taxon>Mucoromycota</taxon>
        <taxon>Mucoromycotina</taxon>
        <taxon>Mucoromycetes</taxon>
        <taxon>Mucorales</taxon>
        <taxon>Mucorineae</taxon>
        <taxon>Mucoraceae</taxon>
        <taxon>Mucor</taxon>
    </lineage>
</organism>
<dbReference type="InterPro" id="IPR035587">
    <property type="entry name" value="DUS-like_FMN-bd"/>
</dbReference>
<evidence type="ECO:0000256" key="9">
    <source>
        <dbReference type="ARBA" id="ARBA00038313"/>
    </source>
</evidence>
<keyword evidence="6" id="KW-0521">NADP</keyword>
<evidence type="ECO:0000256" key="2">
    <source>
        <dbReference type="ARBA" id="ARBA00022630"/>
    </source>
</evidence>
<evidence type="ECO:0000256" key="1">
    <source>
        <dbReference type="ARBA" id="ARBA00001917"/>
    </source>
</evidence>
<evidence type="ECO:0000256" key="10">
    <source>
        <dbReference type="ARBA" id="ARBA00038890"/>
    </source>
</evidence>
<evidence type="ECO:0000256" key="11">
    <source>
        <dbReference type="ARBA" id="ARBA00047287"/>
    </source>
</evidence>
<dbReference type="Proteomes" id="UP001473302">
    <property type="component" value="Unassembled WGS sequence"/>
</dbReference>
<keyword evidence="2" id="KW-0285">Flavoprotein</keyword>
<keyword evidence="4" id="KW-0507">mRNA processing</keyword>
<dbReference type="InterPro" id="IPR013785">
    <property type="entry name" value="Aldolase_TIM"/>
</dbReference>
<keyword evidence="7" id="KW-0560">Oxidoreductase</keyword>
<comment type="catalytic activity">
    <reaction evidence="11">
        <text>5,6-dihydrouridine(17) in tRNA + NAD(+) = uridine(17) in tRNA + NADH + H(+)</text>
        <dbReference type="Rhea" id="RHEA:53372"/>
        <dbReference type="Rhea" id="RHEA-COMP:13541"/>
        <dbReference type="Rhea" id="RHEA-COMP:13542"/>
        <dbReference type="ChEBI" id="CHEBI:15378"/>
        <dbReference type="ChEBI" id="CHEBI:57540"/>
        <dbReference type="ChEBI" id="CHEBI:57945"/>
        <dbReference type="ChEBI" id="CHEBI:65315"/>
        <dbReference type="ChEBI" id="CHEBI:74443"/>
        <dbReference type="EC" id="1.3.1.88"/>
    </reaction>
    <physiologicalReaction direction="right-to-left" evidence="11">
        <dbReference type="Rhea" id="RHEA:53374"/>
    </physiologicalReaction>
</comment>
<evidence type="ECO:0000256" key="6">
    <source>
        <dbReference type="ARBA" id="ARBA00022857"/>
    </source>
</evidence>
<reference evidence="18 19" key="1">
    <citation type="submission" date="2024-04" db="EMBL/GenBank/DDBJ databases">
        <title>genome sequences of Mucor flavus KT1a and Helicostylum pulchrum KT1b strains isolated from the surface of a dry-aged beef.</title>
        <authorList>
            <person name="Toyotome T."/>
            <person name="Hosono M."/>
            <person name="Torimaru M."/>
            <person name="Fukuda K."/>
            <person name="Mikami N."/>
        </authorList>
    </citation>
    <scope>NUCLEOTIDE SEQUENCE [LARGE SCALE GENOMIC DNA]</scope>
    <source>
        <strain evidence="18 19">KT1a</strain>
    </source>
</reference>
<evidence type="ECO:0000256" key="8">
    <source>
        <dbReference type="ARBA" id="ARBA00023027"/>
    </source>
</evidence>
<comment type="caution">
    <text evidence="18">The sequence shown here is derived from an EMBL/GenBank/DDBJ whole genome shotgun (WGS) entry which is preliminary data.</text>
</comment>
<dbReference type="InterPro" id="IPR018517">
    <property type="entry name" value="tRNA_hU_synthase_CS"/>
</dbReference>
<evidence type="ECO:0000256" key="16">
    <source>
        <dbReference type="ARBA" id="ARBA00049467"/>
    </source>
</evidence>
<proteinExistence type="inferred from homology"/>
<comment type="catalytic activity">
    <reaction evidence="16">
        <text>5,6-dihydrouridine(17) in tRNA + NADP(+) = uridine(17) in tRNA + NADPH + H(+)</text>
        <dbReference type="Rhea" id="RHEA:53368"/>
        <dbReference type="Rhea" id="RHEA-COMP:13541"/>
        <dbReference type="Rhea" id="RHEA-COMP:13542"/>
        <dbReference type="ChEBI" id="CHEBI:15378"/>
        <dbReference type="ChEBI" id="CHEBI:57783"/>
        <dbReference type="ChEBI" id="CHEBI:58349"/>
        <dbReference type="ChEBI" id="CHEBI:65315"/>
        <dbReference type="ChEBI" id="CHEBI:74443"/>
        <dbReference type="EC" id="1.3.1.88"/>
    </reaction>
    <physiologicalReaction direction="right-to-left" evidence="16">
        <dbReference type="Rhea" id="RHEA:53370"/>
    </physiologicalReaction>
</comment>
<dbReference type="EC" id="1.3.1.88" evidence="10"/>
<evidence type="ECO:0000256" key="14">
    <source>
        <dbReference type="ARBA" id="ARBA00048934"/>
    </source>
</evidence>
<keyword evidence="8" id="KW-0520">NAD</keyword>
<evidence type="ECO:0000313" key="19">
    <source>
        <dbReference type="Proteomes" id="UP001473302"/>
    </source>
</evidence>
<keyword evidence="3" id="KW-0288">FMN</keyword>
<dbReference type="EMBL" id="BAABUK010000009">
    <property type="protein sequence ID" value="GAA5811382.1"/>
    <property type="molecule type" value="Genomic_DNA"/>
</dbReference>
<keyword evidence="5" id="KW-0819">tRNA processing</keyword>
<evidence type="ECO:0000313" key="18">
    <source>
        <dbReference type="EMBL" id="GAA5811382.1"/>
    </source>
</evidence>
<dbReference type="PROSITE" id="PS01136">
    <property type="entry name" value="UPF0034"/>
    <property type="match status" value="1"/>
</dbReference>
<comment type="catalytic activity">
    <reaction evidence="13">
        <text>a 5,6-dihydrouridine in mRNA + NAD(+) = a uridine in mRNA + NADH + H(+)</text>
        <dbReference type="Rhea" id="RHEA:69851"/>
        <dbReference type="Rhea" id="RHEA-COMP:14658"/>
        <dbReference type="Rhea" id="RHEA-COMP:17789"/>
        <dbReference type="ChEBI" id="CHEBI:15378"/>
        <dbReference type="ChEBI" id="CHEBI:57540"/>
        <dbReference type="ChEBI" id="CHEBI:57945"/>
        <dbReference type="ChEBI" id="CHEBI:65315"/>
        <dbReference type="ChEBI" id="CHEBI:74443"/>
    </reaction>
    <physiologicalReaction direction="right-to-left" evidence="13">
        <dbReference type="Rhea" id="RHEA:69853"/>
    </physiologicalReaction>
</comment>
<accession>A0ABP9YX09</accession>
<evidence type="ECO:0000256" key="3">
    <source>
        <dbReference type="ARBA" id="ARBA00022643"/>
    </source>
</evidence>